<evidence type="ECO:0000256" key="1">
    <source>
        <dbReference type="SAM" id="MobiDB-lite"/>
    </source>
</evidence>
<dbReference type="AlphaFoldDB" id="A0A7S3D3A6"/>
<feature type="compositionally biased region" description="Gly residues" evidence="1">
    <location>
        <begin position="160"/>
        <end position="169"/>
    </location>
</feature>
<reference evidence="2" key="1">
    <citation type="submission" date="2021-01" db="EMBL/GenBank/DDBJ databases">
        <authorList>
            <person name="Corre E."/>
            <person name="Pelletier E."/>
            <person name="Niang G."/>
            <person name="Scheremetjew M."/>
            <person name="Finn R."/>
            <person name="Kale V."/>
            <person name="Holt S."/>
            <person name="Cochrane G."/>
            <person name="Meng A."/>
            <person name="Brown T."/>
            <person name="Cohen L."/>
        </authorList>
    </citation>
    <scope>NUCLEOTIDE SEQUENCE</scope>
    <source>
        <strain evidence="2">NIES-2562</strain>
    </source>
</reference>
<proteinExistence type="predicted"/>
<gene>
    <name evidence="2" type="ORF">PBIL07802_LOCUS6944</name>
</gene>
<dbReference type="EMBL" id="HBIB01010802">
    <property type="protein sequence ID" value="CAE0244767.1"/>
    <property type="molecule type" value="Transcribed_RNA"/>
</dbReference>
<protein>
    <submittedName>
        <fullName evidence="2">Uncharacterized protein</fullName>
    </submittedName>
</protein>
<name>A0A7S3D3A6_9EUKA</name>
<feature type="region of interest" description="Disordered" evidence="1">
    <location>
        <begin position="150"/>
        <end position="186"/>
    </location>
</feature>
<evidence type="ECO:0000313" key="2">
    <source>
        <dbReference type="EMBL" id="CAE0244767.1"/>
    </source>
</evidence>
<organism evidence="2">
    <name type="scientific">Palpitomonas bilix</name>
    <dbReference type="NCBI Taxonomy" id="652834"/>
    <lineage>
        <taxon>Eukaryota</taxon>
        <taxon>Eukaryota incertae sedis</taxon>
    </lineage>
</organism>
<feature type="compositionally biased region" description="Low complexity" evidence="1">
    <location>
        <begin position="206"/>
        <end position="219"/>
    </location>
</feature>
<feature type="compositionally biased region" description="Basic and acidic residues" evidence="1">
    <location>
        <begin position="1"/>
        <end position="16"/>
    </location>
</feature>
<feature type="compositionally biased region" description="Basic and acidic residues" evidence="1">
    <location>
        <begin position="230"/>
        <end position="251"/>
    </location>
</feature>
<sequence length="298" mass="31790">MDEADSKKESSEKEGGSEEEEAPTPRPYWLGSEDDQLPLLDVLQATLSRVENTLPDTPENLMAAAEEVGSLEVTVELIHELKLIEAHLIERQGMASRLLSFSSGVSLLGTLRSFISSCLSEGVNENEPFIVQVGEKVREIEREEERLKKIEEDEKRRRSGGGGGGGSGGKRPVRRNASMKMGASSSPLRTKLAMLYATSGKLLRTSTSTSALSSPSHTAAGGGMRQGGEQVERGEGSESERRAGVSRRGEDGSNSSAEVDGVGVQRGRVEVEGEREGMSLSIDASALALKKAGGESDE</sequence>
<feature type="region of interest" description="Disordered" evidence="1">
    <location>
        <begin position="1"/>
        <end position="32"/>
    </location>
</feature>
<feature type="compositionally biased region" description="Basic and acidic residues" evidence="1">
    <location>
        <begin position="267"/>
        <end position="277"/>
    </location>
</feature>
<accession>A0A7S3D3A6</accession>
<feature type="region of interest" description="Disordered" evidence="1">
    <location>
        <begin position="206"/>
        <end position="279"/>
    </location>
</feature>